<name>A0ABD5VG24_9EURY</name>
<dbReference type="EMBL" id="JBHSXN010000001">
    <property type="protein sequence ID" value="MFC6952127.1"/>
    <property type="molecule type" value="Genomic_DNA"/>
</dbReference>
<evidence type="ECO:0000313" key="1">
    <source>
        <dbReference type="EMBL" id="MFC6952127.1"/>
    </source>
</evidence>
<dbReference type="RefSeq" id="WP_336349119.1">
    <property type="nucleotide sequence ID" value="NZ_JAZAQL010000001.1"/>
</dbReference>
<reference evidence="1 2" key="1">
    <citation type="journal article" date="2019" name="Int. J. Syst. Evol. Microbiol.">
        <title>The Global Catalogue of Microorganisms (GCM) 10K type strain sequencing project: providing services to taxonomists for standard genome sequencing and annotation.</title>
        <authorList>
            <consortium name="The Broad Institute Genomics Platform"/>
            <consortium name="The Broad Institute Genome Sequencing Center for Infectious Disease"/>
            <person name="Wu L."/>
            <person name="Ma J."/>
        </authorList>
    </citation>
    <scope>NUCLEOTIDE SEQUENCE [LARGE SCALE GENOMIC DNA]</scope>
    <source>
        <strain evidence="1 2">GX26</strain>
    </source>
</reference>
<sequence>MRNVEYVYTLGMDEAEVGEYLSRAETGVLSLADGGEAYGVPVHVHYDGDDVFVRLGEREGSEKLEFLEATTSASLVVYGAGESESWSVLLRGDLVREGEASATTINERFGPMRIFGETVQDLDAALYRFDAESVTGRRTPLDGATEVVDPEE</sequence>
<dbReference type="Proteomes" id="UP001596395">
    <property type="component" value="Unassembled WGS sequence"/>
</dbReference>
<keyword evidence="2" id="KW-1185">Reference proteome</keyword>
<dbReference type="InterPro" id="IPR012349">
    <property type="entry name" value="Split_barrel_FMN-bd"/>
</dbReference>
<comment type="caution">
    <text evidence="1">The sequence shown here is derived from an EMBL/GenBank/DDBJ whole genome shotgun (WGS) entry which is preliminary data.</text>
</comment>
<organism evidence="1 2">
    <name type="scientific">Halorubellus litoreus</name>
    <dbReference type="NCBI Taxonomy" id="755308"/>
    <lineage>
        <taxon>Archaea</taxon>
        <taxon>Methanobacteriati</taxon>
        <taxon>Methanobacteriota</taxon>
        <taxon>Stenosarchaea group</taxon>
        <taxon>Halobacteria</taxon>
        <taxon>Halobacteriales</taxon>
        <taxon>Halorubellaceae</taxon>
        <taxon>Halorubellus</taxon>
    </lineage>
</organism>
<gene>
    <name evidence="1" type="ORF">ACFQGB_04555</name>
</gene>
<dbReference type="SUPFAM" id="SSF50475">
    <property type="entry name" value="FMN-binding split barrel"/>
    <property type="match status" value="1"/>
</dbReference>
<accession>A0ABD5VG24</accession>
<proteinExistence type="predicted"/>
<evidence type="ECO:0000313" key="2">
    <source>
        <dbReference type="Proteomes" id="UP001596395"/>
    </source>
</evidence>
<protein>
    <submittedName>
        <fullName evidence="1">Pyridoxamine 5'-phosphate oxidase family protein</fullName>
    </submittedName>
</protein>
<dbReference type="Pfam" id="PF12900">
    <property type="entry name" value="Pyridox_ox_2"/>
    <property type="match status" value="1"/>
</dbReference>
<dbReference type="InterPro" id="IPR024747">
    <property type="entry name" value="Pyridox_Oxase-rel"/>
</dbReference>
<dbReference type="AlphaFoldDB" id="A0ABD5VG24"/>
<dbReference type="Gene3D" id="2.30.110.10">
    <property type="entry name" value="Electron Transport, Fmn-binding Protein, Chain A"/>
    <property type="match status" value="1"/>
</dbReference>